<feature type="region of interest" description="Disordered" evidence="1">
    <location>
        <begin position="1"/>
        <end position="46"/>
    </location>
</feature>
<feature type="region of interest" description="Disordered" evidence="1">
    <location>
        <begin position="121"/>
        <end position="148"/>
    </location>
</feature>
<dbReference type="Proteomes" id="UP001189429">
    <property type="component" value="Unassembled WGS sequence"/>
</dbReference>
<sequence>MSRPEPSTTQQSEHETLILLSSYPDSQRKDSPGRPLPSRPPPLPFGAPPAVGAACVVFKTTASYCGSALLLALGLLGLCAPLACELQQRWDAREARLARDAGEAGAARPRGAAPTLLGARAGPAWRGEAPGAPGPGKAQAGAQPGVAV</sequence>
<organism evidence="2 3">
    <name type="scientific">Prorocentrum cordatum</name>
    <dbReference type="NCBI Taxonomy" id="2364126"/>
    <lineage>
        <taxon>Eukaryota</taxon>
        <taxon>Sar</taxon>
        <taxon>Alveolata</taxon>
        <taxon>Dinophyceae</taxon>
        <taxon>Prorocentrales</taxon>
        <taxon>Prorocentraceae</taxon>
        <taxon>Prorocentrum</taxon>
    </lineage>
</organism>
<evidence type="ECO:0000313" key="3">
    <source>
        <dbReference type="Proteomes" id="UP001189429"/>
    </source>
</evidence>
<name>A0ABN9Y4U1_9DINO</name>
<reference evidence="2" key="1">
    <citation type="submission" date="2023-10" db="EMBL/GenBank/DDBJ databases">
        <authorList>
            <person name="Chen Y."/>
            <person name="Shah S."/>
            <person name="Dougan E. K."/>
            <person name="Thang M."/>
            <person name="Chan C."/>
        </authorList>
    </citation>
    <scope>NUCLEOTIDE SEQUENCE [LARGE SCALE GENOMIC DNA]</scope>
</reference>
<feature type="compositionally biased region" description="Pro residues" evidence="1">
    <location>
        <begin position="34"/>
        <end position="46"/>
    </location>
</feature>
<accession>A0ABN9Y4U1</accession>
<evidence type="ECO:0000256" key="1">
    <source>
        <dbReference type="SAM" id="MobiDB-lite"/>
    </source>
</evidence>
<dbReference type="EMBL" id="CAUYUJ010021882">
    <property type="protein sequence ID" value="CAK0907565.1"/>
    <property type="molecule type" value="Genomic_DNA"/>
</dbReference>
<evidence type="ECO:0000313" key="2">
    <source>
        <dbReference type="EMBL" id="CAK0907565.1"/>
    </source>
</evidence>
<feature type="compositionally biased region" description="Polar residues" evidence="1">
    <location>
        <begin position="1"/>
        <end position="11"/>
    </location>
</feature>
<gene>
    <name evidence="2" type="ORF">PCOR1329_LOCUS82544</name>
</gene>
<comment type="caution">
    <text evidence="2">The sequence shown here is derived from an EMBL/GenBank/DDBJ whole genome shotgun (WGS) entry which is preliminary data.</text>
</comment>
<protein>
    <submittedName>
        <fullName evidence="2">Uncharacterized protein</fullName>
    </submittedName>
</protein>
<keyword evidence="3" id="KW-1185">Reference proteome</keyword>
<proteinExistence type="predicted"/>